<protein>
    <submittedName>
        <fullName evidence="2">Uncharacterized protein</fullName>
    </submittedName>
</protein>
<feature type="non-terminal residue" evidence="2">
    <location>
        <position position="1"/>
    </location>
</feature>
<feature type="compositionally biased region" description="Polar residues" evidence="1">
    <location>
        <begin position="37"/>
        <end position="50"/>
    </location>
</feature>
<dbReference type="EMBL" id="BARW01000677">
    <property type="protein sequence ID" value="GAI67699.1"/>
    <property type="molecule type" value="Genomic_DNA"/>
</dbReference>
<comment type="caution">
    <text evidence="2">The sequence shown here is derived from an EMBL/GenBank/DDBJ whole genome shotgun (WGS) entry which is preliminary data.</text>
</comment>
<evidence type="ECO:0000256" key="1">
    <source>
        <dbReference type="SAM" id="MobiDB-lite"/>
    </source>
</evidence>
<name>X1SIU9_9ZZZZ</name>
<evidence type="ECO:0000313" key="2">
    <source>
        <dbReference type="EMBL" id="GAI67699.1"/>
    </source>
</evidence>
<feature type="region of interest" description="Disordered" evidence="1">
    <location>
        <begin position="1"/>
        <end position="61"/>
    </location>
</feature>
<organism evidence="2">
    <name type="scientific">marine sediment metagenome</name>
    <dbReference type="NCBI Taxonomy" id="412755"/>
    <lineage>
        <taxon>unclassified sequences</taxon>
        <taxon>metagenomes</taxon>
        <taxon>ecological metagenomes</taxon>
    </lineage>
</organism>
<gene>
    <name evidence="2" type="ORF">S12H4_02662</name>
</gene>
<dbReference type="AlphaFoldDB" id="X1SIU9"/>
<proteinExistence type="predicted"/>
<reference evidence="2" key="1">
    <citation type="journal article" date="2014" name="Front. Microbiol.">
        <title>High frequency of phylogenetically diverse reductive dehalogenase-homologous genes in deep subseafloor sedimentary metagenomes.</title>
        <authorList>
            <person name="Kawai M."/>
            <person name="Futagami T."/>
            <person name="Toyoda A."/>
            <person name="Takaki Y."/>
            <person name="Nishi S."/>
            <person name="Hori S."/>
            <person name="Arai W."/>
            <person name="Tsubouchi T."/>
            <person name="Morono Y."/>
            <person name="Uchiyama I."/>
            <person name="Ito T."/>
            <person name="Fujiyama A."/>
            <person name="Inagaki F."/>
            <person name="Takami H."/>
        </authorList>
    </citation>
    <scope>NUCLEOTIDE SEQUENCE</scope>
    <source>
        <strain evidence="2">Expedition CK06-06</strain>
    </source>
</reference>
<accession>X1SIU9</accession>
<sequence>AIDKNNKTSVLNSQDELERTPGEVAVSIDRAEGPGNSGPSPNSALISKQTQGGGGQLRSKRSKIQKLARRAAWLRGPGSYVHHMPYYFSSEPEVLKTKLENCQHTWLKERKGDDIRWRGVGCGERQVCPVCGSYRQLVLAREAFESMELAQTGLEISSGVVPDSYGLKLVLTIPKTESARIDGLLLTDTRAWHSEVSRLYKAAYAFVGRWYGVGCGGVVSLDYAGEGAPADAHYHINVYVFPAGQRAGTWVSLGRWIGKLRLKEMRAGWTDIINELFGLKLKKANFEAGYLGGKGQFLNWMQYLYRHSLSDLWRGWQGVEAGQIKYQVGKRGKAMELSGDDMQRLADRLRSIPAHFKRIRWFGIFSDGQRAKTMAQLGLEPVEVKADDDGDGDGWQREGPSARFVRYAPAGVVLREVQLDDKGDIISDRFEGKDGWPVWRERLGPEFIVPDNQADYRPSGVSIGKRKRWREPGDVSDV</sequence>